<dbReference type="PIRSF" id="PIRSF026760">
    <property type="entry name" value="UCP026760"/>
    <property type="match status" value="1"/>
</dbReference>
<reference evidence="3 4" key="1">
    <citation type="submission" date="2012-04" db="EMBL/GenBank/DDBJ databases">
        <authorList>
            <person name="Genoscope - CEA"/>
        </authorList>
    </citation>
    <scope>NUCLEOTIDE SEQUENCE [LARGE SCALE GENOMIC DNA]</scope>
    <source>
        <strain evidence="3 4">9807</strain>
    </source>
</reference>
<comment type="caution">
    <text evidence="3">The sequence shown here is derived from an EMBL/GenBank/DDBJ whole genome shotgun (WGS) entry which is preliminary data.</text>
</comment>
<dbReference type="AlphaFoldDB" id="I4H6G3"/>
<accession>I4H6G3</accession>
<gene>
    <name evidence="3" type="ORF">MICAF_3000005</name>
</gene>
<evidence type="ECO:0000259" key="2">
    <source>
        <dbReference type="Pfam" id="PF17396"/>
    </source>
</evidence>
<feature type="domain" description="D-glutamate N-acetyltransferase-like C-terminal" evidence="1">
    <location>
        <begin position="140"/>
        <end position="340"/>
    </location>
</feature>
<dbReference type="InterPro" id="IPR035086">
    <property type="entry name" value="DgcN-like_C"/>
</dbReference>
<dbReference type="InterPro" id="IPR035402">
    <property type="entry name" value="DgcN-like_N"/>
</dbReference>
<evidence type="ECO:0000313" key="4">
    <source>
        <dbReference type="Proteomes" id="UP000003613"/>
    </source>
</evidence>
<feature type="domain" description="D-glutamate N-acetyltransferase-like N-terminal" evidence="2">
    <location>
        <begin position="45"/>
        <end position="132"/>
    </location>
</feature>
<sequence>MTNYLTPDKKVAILLHEGIKGTRGKTGLSYLRYGKAQVVAIIDAESAGSTLKEVAGIDRPLPIVATVREALTYHPDTLLIGIAPSGGILPPHWLEEIKEGVRAGLSLVNGLHTPLKPLFSQLKPDQWIWDIRLEPQDLKIGQARAKNLTCQRILTVGTDMSVGKMSTSIELHRVAQEKGLKSQFLATGQGGIMIAGKGVPLDAVRVDYAAGAIEALVLESAENNDILFIEGQGSLLHPGSTATLPLMRGSQPTGLILVHRAGQIHIKDLPDIPIPPLTEVIKLCEMTASAGGSFGEVKVKGISLNTFHLSPQAAVKAIETVREETGLFCTDVVRFGGQGLLSVISDQLSVINSIIVNDR</sequence>
<dbReference type="RefSeq" id="WP_002787469.1">
    <property type="nucleotide sequence ID" value="NZ_HE973356.1"/>
</dbReference>
<proteinExistence type="predicted"/>
<dbReference type="EMBL" id="CAIM01000225">
    <property type="protein sequence ID" value="CCI17637.1"/>
    <property type="molecule type" value="Genomic_DNA"/>
</dbReference>
<name>I4H6G3_MICAE</name>
<dbReference type="Pfam" id="PF17396">
    <property type="entry name" value="DUF1611_N"/>
    <property type="match status" value="1"/>
</dbReference>
<dbReference type="Gene3D" id="3.40.50.720">
    <property type="entry name" value="NAD(P)-binding Rossmann-like Domain"/>
    <property type="match status" value="1"/>
</dbReference>
<dbReference type="PANTHER" id="PTHR40690">
    <property type="entry name" value="GLL3100 PROTEIN"/>
    <property type="match status" value="1"/>
</dbReference>
<dbReference type="Proteomes" id="UP000003613">
    <property type="component" value="Unassembled WGS sequence"/>
</dbReference>
<dbReference type="Gene3D" id="3.40.50.300">
    <property type="entry name" value="P-loop containing nucleotide triphosphate hydrolases"/>
    <property type="match status" value="1"/>
</dbReference>
<evidence type="ECO:0000259" key="1">
    <source>
        <dbReference type="Pfam" id="PF07755"/>
    </source>
</evidence>
<protein>
    <submittedName>
        <fullName evidence="3">Similar to tr|Q8YRB7|Q8YRB7</fullName>
    </submittedName>
</protein>
<dbReference type="SUPFAM" id="SSF52540">
    <property type="entry name" value="P-loop containing nucleoside triphosphate hydrolases"/>
    <property type="match status" value="1"/>
</dbReference>
<dbReference type="HOGENOM" id="CLU_059741_0_0_3"/>
<organism evidence="3 4">
    <name type="scientific">Microcystis aeruginosa PCC 9807</name>
    <dbReference type="NCBI Taxonomy" id="1160283"/>
    <lineage>
        <taxon>Bacteria</taxon>
        <taxon>Bacillati</taxon>
        <taxon>Cyanobacteriota</taxon>
        <taxon>Cyanophyceae</taxon>
        <taxon>Oscillatoriophycideae</taxon>
        <taxon>Chroococcales</taxon>
        <taxon>Microcystaceae</taxon>
        <taxon>Microcystis</taxon>
    </lineage>
</organism>
<dbReference type="InterPro" id="IPR011669">
    <property type="entry name" value="DgcN-like"/>
</dbReference>
<evidence type="ECO:0000313" key="3">
    <source>
        <dbReference type="EMBL" id="CCI17637.1"/>
    </source>
</evidence>
<dbReference type="InterPro" id="IPR027417">
    <property type="entry name" value="P-loop_NTPase"/>
</dbReference>
<dbReference type="Pfam" id="PF07755">
    <property type="entry name" value="DUF1611"/>
    <property type="match status" value="1"/>
</dbReference>
<dbReference type="PANTHER" id="PTHR40690:SF1">
    <property type="entry name" value="DUF1611 DOMAIN-CONTAINING PROTEIN"/>
    <property type="match status" value="1"/>
</dbReference>